<dbReference type="SUPFAM" id="SSF52025">
    <property type="entry name" value="PA domain"/>
    <property type="match status" value="1"/>
</dbReference>
<dbReference type="InterPro" id="IPR039373">
    <property type="entry name" value="Peptidase_M28B"/>
</dbReference>
<evidence type="ECO:0000256" key="1">
    <source>
        <dbReference type="ARBA" id="ARBA00005634"/>
    </source>
</evidence>
<evidence type="ECO:0000259" key="4">
    <source>
        <dbReference type="Pfam" id="PF04253"/>
    </source>
</evidence>
<dbReference type="Pfam" id="PF04389">
    <property type="entry name" value="Peptidase_M28"/>
    <property type="match status" value="1"/>
</dbReference>
<dbReference type="InterPro" id="IPR046450">
    <property type="entry name" value="PA_dom_sf"/>
</dbReference>
<dbReference type="Pfam" id="PF02225">
    <property type="entry name" value="PA"/>
    <property type="match status" value="1"/>
</dbReference>
<dbReference type="PANTHER" id="PTHR10404">
    <property type="entry name" value="N-ACETYLATED-ALPHA-LINKED ACIDIC DIPEPTIDASE"/>
    <property type="match status" value="1"/>
</dbReference>
<dbReference type="InterPro" id="IPR003137">
    <property type="entry name" value="PA_domain"/>
</dbReference>
<dbReference type="CDD" id="cd02121">
    <property type="entry name" value="PA_GCPII_like"/>
    <property type="match status" value="1"/>
</dbReference>
<dbReference type="Gene3D" id="3.50.30.30">
    <property type="match status" value="1"/>
</dbReference>
<accession>A0A9Q8W9E0</accession>
<gene>
    <name evidence="6" type="ORF">CLUP02_01677</name>
</gene>
<feature type="domain" description="Peptidase M28" evidence="5">
    <location>
        <begin position="347"/>
        <end position="537"/>
    </location>
</feature>
<dbReference type="Proteomes" id="UP000830671">
    <property type="component" value="Chromosome 1"/>
</dbReference>
<feature type="chain" id="PRO_5040135568" evidence="2">
    <location>
        <begin position="19"/>
        <end position="732"/>
    </location>
</feature>
<dbReference type="RefSeq" id="XP_049136673.1">
    <property type="nucleotide sequence ID" value="XM_049280716.1"/>
</dbReference>
<feature type="signal peptide" evidence="2">
    <location>
        <begin position="1"/>
        <end position="18"/>
    </location>
</feature>
<evidence type="ECO:0000256" key="2">
    <source>
        <dbReference type="SAM" id="SignalP"/>
    </source>
</evidence>
<dbReference type="EMBL" id="CP019471">
    <property type="protein sequence ID" value="UQC75024.1"/>
    <property type="molecule type" value="Genomic_DNA"/>
</dbReference>
<dbReference type="InterPro" id="IPR036757">
    <property type="entry name" value="TFR-like_dimer_dom_sf"/>
</dbReference>
<dbReference type="CDD" id="cd08022">
    <property type="entry name" value="M28_PSMA_like"/>
    <property type="match status" value="1"/>
</dbReference>
<dbReference type="Gene3D" id="3.40.630.10">
    <property type="entry name" value="Zn peptidases"/>
    <property type="match status" value="1"/>
</dbReference>
<name>A0A9Q8W9E0_9PEZI</name>
<evidence type="ECO:0000259" key="3">
    <source>
        <dbReference type="Pfam" id="PF02225"/>
    </source>
</evidence>
<dbReference type="AlphaFoldDB" id="A0A9Q8W9E0"/>
<reference evidence="6" key="1">
    <citation type="journal article" date="2021" name="Mol. Plant Microbe Interact.">
        <title>Complete Genome Sequence of the Plant-Pathogenic Fungus Colletotrichum lupini.</title>
        <authorList>
            <person name="Baroncelli R."/>
            <person name="Pensec F."/>
            <person name="Da Lio D."/>
            <person name="Boufleur T."/>
            <person name="Vicente I."/>
            <person name="Sarrocco S."/>
            <person name="Picot A."/>
            <person name="Baraldi E."/>
            <person name="Sukno S."/>
            <person name="Thon M."/>
            <person name="Le Floch G."/>
        </authorList>
    </citation>
    <scope>NUCLEOTIDE SEQUENCE</scope>
    <source>
        <strain evidence="6">IMI 504893</strain>
    </source>
</reference>
<dbReference type="GeneID" id="73335726"/>
<keyword evidence="7" id="KW-1185">Reference proteome</keyword>
<evidence type="ECO:0000313" key="6">
    <source>
        <dbReference type="EMBL" id="UQC75024.1"/>
    </source>
</evidence>
<evidence type="ECO:0000313" key="7">
    <source>
        <dbReference type="Proteomes" id="UP000830671"/>
    </source>
</evidence>
<dbReference type="FunFam" id="3.40.630.10:FF:000101">
    <property type="entry name" value="N-acetylated alpha-linked acidic dipeptidase like 1"/>
    <property type="match status" value="1"/>
</dbReference>
<keyword evidence="2" id="KW-0732">Signal</keyword>
<comment type="similarity">
    <text evidence="1">Belongs to the peptidase M28 family. M28B subfamily.</text>
</comment>
<dbReference type="InterPro" id="IPR007484">
    <property type="entry name" value="Peptidase_M28"/>
</dbReference>
<sequence>MRCSQVSLALTYAALASACQRDFFVEKRHTHRKPITKRADDVWPPVLTEEETILVNAFDNVTVDEWSDYYGHQVKLAGLGKEAAQWTADRWTENGFNAQLKEYHVYLSYPVHASLDISYPNGTTNNVRLDEDILEEDDVTGREDRQPTFHGYSASGNVTGEYVYVGRGSQADFDRLVELGVELEGKIALARYGGLFRGLKVKNAQDHGMIGAVIFTDPGDDGNQTVANGYEAYPHGPARNPSAVQKGSVLFLSTHPGDPTTPGYPSHEGVERADISPVTPKIPSIPISYASAEPLLQALDGFGVSAEEVNRTIWAGALNANYSSGPAPGVTLHLDNLMEGKITPIWNVIGQINGTNADETIVIGNHRDTWMIGGNGDPNSGSAILVEFTKAVNVLVSKGWKPKRNIVIASWDAEEYGLVGSTEWVEDHVDWLTETAVAYLNIDVAVSGPRPALATTPELQTVGTEIFKKIIYPNFGGFNISLYDAWLESSEGIVESLGSGSDFTGFLHRGINSLDVGSNNGATDPIWHYHSNYDTYHWMANFGDPGFLVHAAIGQYLTLLAYHLADDEVLPIDVPNYATELRAYLSDLEEYAESEGAEIDLSELSDAIEVFATRADEVKALEQLAVTTGDADLITVVNHKYRDFQRGFISQGGLPDREFYKHVITAPGLDTGYAAVLFPGITEGIQYGKGNLTVAEEWVSKTARGILRAADIIKTSPCQGRKHYVTAVIPQA</sequence>
<dbReference type="KEGG" id="clup:CLUP02_01677"/>
<dbReference type="InterPro" id="IPR007365">
    <property type="entry name" value="TFR-like_dimer_dom"/>
</dbReference>
<dbReference type="Gene3D" id="1.20.930.40">
    <property type="entry name" value="Transferrin receptor-like, dimerisation domain"/>
    <property type="match status" value="1"/>
</dbReference>
<dbReference type="PROSITE" id="PS51257">
    <property type="entry name" value="PROKAR_LIPOPROTEIN"/>
    <property type="match status" value="1"/>
</dbReference>
<dbReference type="GO" id="GO:0004180">
    <property type="term" value="F:carboxypeptidase activity"/>
    <property type="evidence" value="ECO:0007669"/>
    <property type="project" value="TreeGrafter"/>
</dbReference>
<proteinExistence type="inferred from homology"/>
<dbReference type="SUPFAM" id="SSF53187">
    <property type="entry name" value="Zn-dependent exopeptidases"/>
    <property type="match status" value="1"/>
</dbReference>
<dbReference type="PANTHER" id="PTHR10404:SF46">
    <property type="entry name" value="VACUOLAR PROTEIN SORTING-ASSOCIATED PROTEIN 70"/>
    <property type="match status" value="1"/>
</dbReference>
<organism evidence="6 7">
    <name type="scientific">Colletotrichum lupini</name>
    <dbReference type="NCBI Taxonomy" id="145971"/>
    <lineage>
        <taxon>Eukaryota</taxon>
        <taxon>Fungi</taxon>
        <taxon>Dikarya</taxon>
        <taxon>Ascomycota</taxon>
        <taxon>Pezizomycotina</taxon>
        <taxon>Sordariomycetes</taxon>
        <taxon>Hypocreomycetidae</taxon>
        <taxon>Glomerellales</taxon>
        <taxon>Glomerellaceae</taxon>
        <taxon>Colletotrichum</taxon>
        <taxon>Colletotrichum acutatum species complex</taxon>
    </lineage>
</organism>
<dbReference type="FunFam" id="3.50.30.30:FF:000008">
    <property type="entry name" value="Glutamate carboxypeptidase 2"/>
    <property type="match status" value="1"/>
</dbReference>
<feature type="domain" description="PA" evidence="3">
    <location>
        <begin position="158"/>
        <end position="234"/>
    </location>
</feature>
<dbReference type="SUPFAM" id="SSF47672">
    <property type="entry name" value="Transferrin receptor-like dimerisation domain"/>
    <property type="match status" value="1"/>
</dbReference>
<feature type="domain" description="Transferrin receptor-like dimerisation" evidence="4">
    <location>
        <begin position="599"/>
        <end position="713"/>
    </location>
</feature>
<dbReference type="Pfam" id="PF04253">
    <property type="entry name" value="TFR_dimer"/>
    <property type="match status" value="1"/>
</dbReference>
<protein>
    <submittedName>
        <fullName evidence="6">PA domain-containing protein</fullName>
    </submittedName>
</protein>
<evidence type="ECO:0000259" key="5">
    <source>
        <dbReference type="Pfam" id="PF04389"/>
    </source>
</evidence>